<evidence type="ECO:0000313" key="5">
    <source>
        <dbReference type="Proteomes" id="UP000236732"/>
    </source>
</evidence>
<dbReference type="OrthoDB" id="3190535at2"/>
<sequence>MGRVEETPRARSRRAVGVRAGLTLQRIIDAARSLDPDDLTMQAVADALGVDRKALNHHVNDRETLLAMVAMEAFSDSFSSVEIDGHCRWQDACRAFARAFADSVFAAGNLAEHLRLSDAHVTRVLEPSEAVLKKMVHAGFDDEAAMRSLSLLANICLAYVRDANLASRSGVPPRPVILRKALEQRDPHQFETLTRIAALPVTTYDDVQFELGIETFILGTEALRERMAKLRNVDTGADHDLD</sequence>
<dbReference type="RefSeq" id="WP_103956224.1">
    <property type="nucleotide sequence ID" value="NZ_FNVT01000003.1"/>
</dbReference>
<evidence type="ECO:0000259" key="3">
    <source>
        <dbReference type="Pfam" id="PF02909"/>
    </source>
</evidence>
<dbReference type="Proteomes" id="UP000236732">
    <property type="component" value="Unassembled WGS sequence"/>
</dbReference>
<name>A0A1H6BQY4_9ACTN</name>
<proteinExistence type="predicted"/>
<dbReference type="Gene3D" id="1.10.10.60">
    <property type="entry name" value="Homeodomain-like"/>
    <property type="match status" value="1"/>
</dbReference>
<gene>
    <name evidence="4" type="ORF">SAMN05444920_103576</name>
</gene>
<protein>
    <submittedName>
        <fullName evidence="4">Tetracyclin repressor, C-terminal all-alpha domain</fullName>
    </submittedName>
</protein>
<organism evidence="4 5">
    <name type="scientific">Nonomuraea solani</name>
    <dbReference type="NCBI Taxonomy" id="1144553"/>
    <lineage>
        <taxon>Bacteria</taxon>
        <taxon>Bacillati</taxon>
        <taxon>Actinomycetota</taxon>
        <taxon>Actinomycetes</taxon>
        <taxon>Streptosporangiales</taxon>
        <taxon>Streptosporangiaceae</taxon>
        <taxon>Nonomuraea</taxon>
    </lineage>
</organism>
<keyword evidence="1" id="KW-0805">Transcription regulation</keyword>
<dbReference type="SUPFAM" id="SSF46689">
    <property type="entry name" value="Homeodomain-like"/>
    <property type="match status" value="1"/>
</dbReference>
<dbReference type="InterPro" id="IPR036271">
    <property type="entry name" value="Tet_transcr_reg_TetR-rel_C_sf"/>
</dbReference>
<dbReference type="InterPro" id="IPR009057">
    <property type="entry name" value="Homeodomain-like_sf"/>
</dbReference>
<feature type="domain" description="Tetracycline repressor TetR C-terminal" evidence="3">
    <location>
        <begin position="88"/>
        <end position="222"/>
    </location>
</feature>
<keyword evidence="2" id="KW-0804">Transcription</keyword>
<reference evidence="4 5" key="1">
    <citation type="submission" date="2016-10" db="EMBL/GenBank/DDBJ databases">
        <authorList>
            <person name="de Groot N.N."/>
        </authorList>
    </citation>
    <scope>NUCLEOTIDE SEQUENCE [LARGE SCALE GENOMIC DNA]</scope>
    <source>
        <strain evidence="4 5">CGMCC 4.7037</strain>
    </source>
</reference>
<keyword evidence="5" id="KW-1185">Reference proteome</keyword>
<dbReference type="SUPFAM" id="SSF48498">
    <property type="entry name" value="Tetracyclin repressor-like, C-terminal domain"/>
    <property type="match status" value="1"/>
</dbReference>
<evidence type="ECO:0000256" key="1">
    <source>
        <dbReference type="ARBA" id="ARBA00023015"/>
    </source>
</evidence>
<accession>A0A1H6BQY4</accession>
<dbReference type="AlphaFoldDB" id="A0A1H6BQY4"/>
<dbReference type="Pfam" id="PF02909">
    <property type="entry name" value="TetR_C_1"/>
    <property type="match status" value="1"/>
</dbReference>
<evidence type="ECO:0000313" key="4">
    <source>
        <dbReference type="EMBL" id="SEG63118.1"/>
    </source>
</evidence>
<dbReference type="InterPro" id="IPR004111">
    <property type="entry name" value="Repressor_TetR_C"/>
</dbReference>
<dbReference type="Gene3D" id="1.10.357.10">
    <property type="entry name" value="Tetracycline Repressor, domain 2"/>
    <property type="match status" value="1"/>
</dbReference>
<dbReference type="EMBL" id="FNVT01000003">
    <property type="protein sequence ID" value="SEG63118.1"/>
    <property type="molecule type" value="Genomic_DNA"/>
</dbReference>
<evidence type="ECO:0000256" key="2">
    <source>
        <dbReference type="ARBA" id="ARBA00023163"/>
    </source>
</evidence>
<dbReference type="GO" id="GO:0045892">
    <property type="term" value="P:negative regulation of DNA-templated transcription"/>
    <property type="evidence" value="ECO:0007669"/>
    <property type="project" value="InterPro"/>
</dbReference>